<sequence length="140" mass="16300">MNKLITDLNSAILDKWDNSKSIPVSDLPDFEKANLSKLIINYGPPWFVALLNPVEEIVIVTYAKVDKPADLPHLLLNYDHISTKEYFVKYPSKYLLIQKSDRVGLYKTEFYDHKRNLIKVENCTAEEFLVYIENEFKTGQ</sequence>
<reference evidence="1 2" key="1">
    <citation type="submission" date="2019-03" db="EMBL/GenBank/DDBJ databases">
        <title>Dyadobacter AR-3-6 sp. nov., isolated from arctic soil.</title>
        <authorList>
            <person name="Chaudhary D.K."/>
        </authorList>
    </citation>
    <scope>NUCLEOTIDE SEQUENCE [LARGE SCALE GENOMIC DNA]</scope>
    <source>
        <strain evidence="1 2">AR-3-6</strain>
    </source>
</reference>
<name>A0A4R5DL90_9BACT</name>
<dbReference type="EMBL" id="SMFL01000005">
    <property type="protein sequence ID" value="TDE14849.1"/>
    <property type="molecule type" value="Genomic_DNA"/>
</dbReference>
<keyword evidence="2" id="KW-1185">Reference proteome</keyword>
<gene>
    <name evidence="1" type="ORF">E0F88_16855</name>
</gene>
<accession>A0A4R5DL90</accession>
<evidence type="ECO:0000313" key="2">
    <source>
        <dbReference type="Proteomes" id="UP000294850"/>
    </source>
</evidence>
<proteinExistence type="predicted"/>
<dbReference type="RefSeq" id="WP_131959433.1">
    <property type="nucleotide sequence ID" value="NZ_SMFL01000005.1"/>
</dbReference>
<dbReference type="Proteomes" id="UP000294850">
    <property type="component" value="Unassembled WGS sequence"/>
</dbReference>
<protein>
    <submittedName>
        <fullName evidence="1">Uncharacterized protein</fullName>
    </submittedName>
</protein>
<organism evidence="1 2">
    <name type="scientific">Dyadobacter psychrotolerans</name>
    <dbReference type="NCBI Taxonomy" id="2541721"/>
    <lineage>
        <taxon>Bacteria</taxon>
        <taxon>Pseudomonadati</taxon>
        <taxon>Bacteroidota</taxon>
        <taxon>Cytophagia</taxon>
        <taxon>Cytophagales</taxon>
        <taxon>Spirosomataceae</taxon>
        <taxon>Dyadobacter</taxon>
    </lineage>
</organism>
<dbReference type="AlphaFoldDB" id="A0A4R5DL90"/>
<comment type="caution">
    <text evidence="1">The sequence shown here is derived from an EMBL/GenBank/DDBJ whole genome shotgun (WGS) entry which is preliminary data.</text>
</comment>
<evidence type="ECO:0000313" key="1">
    <source>
        <dbReference type="EMBL" id="TDE14849.1"/>
    </source>
</evidence>
<dbReference type="OrthoDB" id="9868808at2"/>